<keyword evidence="6" id="KW-1185">Reference proteome</keyword>
<evidence type="ECO:0000256" key="1">
    <source>
        <dbReference type="ARBA" id="ARBA00006821"/>
    </source>
</evidence>
<dbReference type="InterPro" id="IPR052046">
    <property type="entry name" value="GH57_Enzymes"/>
</dbReference>
<dbReference type="CDD" id="cd10797">
    <property type="entry name" value="GH57N_APU_like_1"/>
    <property type="match status" value="1"/>
</dbReference>
<dbReference type="Proteomes" id="UP001144352">
    <property type="component" value="Unassembled WGS sequence"/>
</dbReference>
<gene>
    <name evidence="5" type="ORF">GHYDROH2_00070</name>
</gene>
<dbReference type="Gene3D" id="3.20.110.10">
    <property type="entry name" value="Glycoside hydrolase 38, N terminal domain"/>
    <property type="match status" value="1"/>
</dbReference>
<dbReference type="PANTHER" id="PTHR36306:SF3">
    <property type="entry name" value="GLYCOSIDE HYDROLASE FAMILY 57"/>
    <property type="match status" value="1"/>
</dbReference>
<reference evidence="5" key="1">
    <citation type="submission" date="2022-12" db="EMBL/GenBank/DDBJ databases">
        <title>Reference genome sequencing for broad-spectrum identification of bacterial and archaeal isolates by mass spectrometry.</title>
        <authorList>
            <person name="Sekiguchi Y."/>
            <person name="Tourlousse D.M."/>
        </authorList>
    </citation>
    <scope>NUCLEOTIDE SEQUENCE</scope>
    <source>
        <strain evidence="5">H2</strain>
    </source>
</reference>
<comment type="similarity">
    <text evidence="1 3">Belongs to the glycosyl hydrolase 57 family.</text>
</comment>
<dbReference type="Pfam" id="PF03065">
    <property type="entry name" value="Glyco_hydro_57"/>
    <property type="match status" value="1"/>
</dbReference>
<evidence type="ECO:0000259" key="4">
    <source>
        <dbReference type="Pfam" id="PF03065"/>
    </source>
</evidence>
<evidence type="ECO:0000313" key="6">
    <source>
        <dbReference type="Proteomes" id="UP001144352"/>
    </source>
</evidence>
<sequence length="817" mass="94269">MSRHICIHGHFYQPPRENPWLEAVEIQDSAHPYHDWNERITAECYAPNGVSRLFDGEGRIRDIVSNYARISFNFGPTLLAWMEEYSPAVYRAILEADRLSIDWRSGHGNALAQVYNHLIMPLANRRDKETQVRWGIADFERRFGRFPEGMWLAETAVDTETLDVLAAEGIRFTILAPHQARRIRTRGGRRWHSVEGGQIDPTMPYLCRLPSGRSIVIFFYDGPISRAVAFEKLLDQGERFAERLLSGFDDRRNRPQILSIATDGETYGHHHMHGDMALAYALSYLEDNGLGRITNYGEFLEIHPPGHEVEIVEKSSWSCIHGIERWQGDCGCNSGGYPHWNQQWRGPLRHAFDWLRDELAAPYEMAAGALLQDPWQARNYYIGIMLDRSPEQVDGFFHRHAPRPLAHEERTRALKLLEMQRHLLLMYTSCGWFFDELSGIETVQVIQYAGRAVQLARELFGNGIETTFLQRLAAVRGNTPEYRDGARIYEAFVKPAMIDLVKVGAHYAVSSLFQEYGEETRVFSYRVQSEDSRLIQAGQTRLAIGRALISSATTGERDRITYCVLYFGNHALNGGVRSFRGEEAYGAMAAEITRAFEASLFVEIIRLMDAHFGMHNYSLRDLFRDEQRRILGMVIGGVLAEFEDRYTALYDNYRLLMGFVRQTGMPVPYRFMTTAQVALNLKLDRTFAKPCIADSEIDVLLREIADWGVEIERVDLEFRIRRRLETTMLMLREAPLDEGLLADADRLLDLADRVPIALNLWLAQNIYLEIARPYWHKLMEKSREGDTHNDWWFEKFRRLGERLNFNTRAVLPPLSEE</sequence>
<feature type="domain" description="Glycoside hydrolase family 57 N-terminal" evidence="4">
    <location>
        <begin position="78"/>
        <end position="306"/>
    </location>
</feature>
<dbReference type="InterPro" id="IPR011330">
    <property type="entry name" value="Glyco_hydro/deAcase_b/a-brl"/>
</dbReference>
<evidence type="ECO:0000256" key="2">
    <source>
        <dbReference type="ARBA" id="ARBA00023277"/>
    </source>
</evidence>
<dbReference type="RefSeq" id="WP_214187572.1">
    <property type="nucleotide sequence ID" value="NZ_BSDS01000001.1"/>
</dbReference>
<dbReference type="InterPro" id="IPR021923">
    <property type="entry name" value="DUF3536"/>
</dbReference>
<accession>A0A9W6FX50</accession>
<dbReference type="GO" id="GO:0005975">
    <property type="term" value="P:carbohydrate metabolic process"/>
    <property type="evidence" value="ECO:0007669"/>
    <property type="project" value="InterPro"/>
</dbReference>
<evidence type="ECO:0000256" key="3">
    <source>
        <dbReference type="RuleBase" id="RU361196"/>
    </source>
</evidence>
<protein>
    <submittedName>
        <fullName evidence="5">Glycoside hydrolase</fullName>
    </submittedName>
</protein>
<dbReference type="SUPFAM" id="SSF88713">
    <property type="entry name" value="Glycoside hydrolase/deacetylase"/>
    <property type="match status" value="1"/>
</dbReference>
<dbReference type="EMBL" id="BSDS01000001">
    <property type="protein sequence ID" value="GLI36506.1"/>
    <property type="molecule type" value="Genomic_DNA"/>
</dbReference>
<comment type="caution">
    <text evidence="5">The sequence shown here is derived from an EMBL/GenBank/DDBJ whole genome shotgun (WGS) entry which is preliminary data.</text>
</comment>
<proteinExistence type="inferred from homology"/>
<evidence type="ECO:0000313" key="5">
    <source>
        <dbReference type="EMBL" id="GLI36506.1"/>
    </source>
</evidence>
<dbReference type="AlphaFoldDB" id="A0A9W6FX50"/>
<name>A0A9W6FX50_9BACT</name>
<dbReference type="GO" id="GO:0016787">
    <property type="term" value="F:hydrolase activity"/>
    <property type="evidence" value="ECO:0007669"/>
    <property type="project" value="UniProtKB-KW"/>
</dbReference>
<dbReference type="Pfam" id="PF12055">
    <property type="entry name" value="DUF3536"/>
    <property type="match status" value="1"/>
</dbReference>
<dbReference type="InterPro" id="IPR004300">
    <property type="entry name" value="Glyco_hydro_57_N"/>
</dbReference>
<keyword evidence="2 3" id="KW-0119">Carbohydrate metabolism</keyword>
<dbReference type="PANTHER" id="PTHR36306">
    <property type="entry name" value="ALPHA-AMYLASE-RELATED-RELATED"/>
    <property type="match status" value="1"/>
</dbReference>
<keyword evidence="5" id="KW-0378">Hydrolase</keyword>
<organism evidence="5 6">
    <name type="scientific">Geobacter hydrogenophilus</name>
    <dbReference type="NCBI Taxonomy" id="40983"/>
    <lineage>
        <taxon>Bacteria</taxon>
        <taxon>Pseudomonadati</taxon>
        <taxon>Thermodesulfobacteriota</taxon>
        <taxon>Desulfuromonadia</taxon>
        <taxon>Geobacterales</taxon>
        <taxon>Geobacteraceae</taxon>
        <taxon>Geobacter</taxon>
    </lineage>
</organism>
<dbReference type="InterPro" id="IPR027291">
    <property type="entry name" value="Glyco_hydro_38_N_sf"/>
</dbReference>